<dbReference type="InterPro" id="IPR035969">
    <property type="entry name" value="Rab-GAP_TBC_sf"/>
</dbReference>
<feature type="region of interest" description="Disordered" evidence="2">
    <location>
        <begin position="574"/>
        <end position="598"/>
    </location>
</feature>
<dbReference type="FunFam" id="1.10.472.80:FF:000077">
    <property type="entry name" value="TBC1 domain family member"/>
    <property type="match status" value="1"/>
</dbReference>
<evidence type="ECO:0000259" key="3">
    <source>
        <dbReference type="PROSITE" id="PS50086"/>
    </source>
</evidence>
<feature type="compositionally biased region" description="Basic and acidic residues" evidence="2">
    <location>
        <begin position="1"/>
        <end position="14"/>
    </location>
</feature>
<dbReference type="RefSeq" id="XP_060454008.1">
    <property type="nucleotide sequence ID" value="XM_060597079.1"/>
</dbReference>
<feature type="compositionally biased region" description="Low complexity" evidence="2">
    <location>
        <begin position="811"/>
        <end position="824"/>
    </location>
</feature>
<dbReference type="GO" id="GO:0005096">
    <property type="term" value="F:GTPase activator activity"/>
    <property type="evidence" value="ECO:0007669"/>
    <property type="project" value="UniProtKB-KW"/>
</dbReference>
<feature type="domain" description="Rab-GAP TBC" evidence="3">
    <location>
        <begin position="474"/>
        <end position="730"/>
    </location>
</feature>
<evidence type="ECO:0000313" key="5">
    <source>
        <dbReference type="Proteomes" id="UP001233271"/>
    </source>
</evidence>
<dbReference type="PROSITE" id="PS50086">
    <property type="entry name" value="TBC_RABGAP"/>
    <property type="match status" value="1"/>
</dbReference>
<dbReference type="KEGG" id="ccac:CcaHIS019_0201040"/>
<evidence type="ECO:0000313" key="4">
    <source>
        <dbReference type="EMBL" id="BEI88742.1"/>
    </source>
</evidence>
<proteinExistence type="predicted"/>
<protein>
    <recommendedName>
        <fullName evidence="3">Rab-GAP TBC domain-containing protein</fullName>
    </recommendedName>
</protein>
<dbReference type="InterPro" id="IPR000195">
    <property type="entry name" value="Rab-GAP-TBC_dom"/>
</dbReference>
<feature type="compositionally biased region" description="Basic and acidic residues" evidence="2">
    <location>
        <begin position="272"/>
        <end position="282"/>
    </location>
</feature>
<keyword evidence="1" id="KW-0343">GTPase activation</keyword>
<dbReference type="EMBL" id="AP028213">
    <property type="protein sequence ID" value="BEI88742.1"/>
    <property type="molecule type" value="Genomic_DNA"/>
</dbReference>
<dbReference type="Gene3D" id="1.10.8.270">
    <property type="entry name" value="putative rabgap domain of human tbc1 domain family member 14 like domains"/>
    <property type="match status" value="1"/>
</dbReference>
<accession>A0AA48I9M6</accession>
<feature type="compositionally biased region" description="Low complexity" evidence="2">
    <location>
        <begin position="28"/>
        <end position="39"/>
    </location>
</feature>
<evidence type="ECO:0000256" key="2">
    <source>
        <dbReference type="SAM" id="MobiDB-lite"/>
    </source>
</evidence>
<dbReference type="SMART" id="SM00164">
    <property type="entry name" value="TBC"/>
    <property type="match status" value="1"/>
</dbReference>
<gene>
    <name evidence="4" type="primary">GYP7</name>
    <name evidence="4" type="ORF">CcaverHIS019_0201040</name>
</gene>
<dbReference type="Gene3D" id="1.10.472.80">
    <property type="entry name" value="Ypt/Rab-GAP domain of gyp1p, domain 3"/>
    <property type="match status" value="1"/>
</dbReference>
<feature type="region of interest" description="Disordered" evidence="2">
    <location>
        <begin position="1"/>
        <end position="54"/>
    </location>
</feature>
<dbReference type="PANTHER" id="PTHR22957">
    <property type="entry name" value="TBC1 DOMAIN FAMILY MEMBER GTPASE-ACTIVATING PROTEIN"/>
    <property type="match status" value="1"/>
</dbReference>
<feature type="compositionally biased region" description="Pro residues" evidence="2">
    <location>
        <begin position="293"/>
        <end position="305"/>
    </location>
</feature>
<sequence length="860" mass="96576">MARIDPKAVEETTRRVGALNVSGRRDSPSSSSRSASRGSLLAQPAAAGGEPSSVAEDRKARLIYVKSHVAIHPTQHPRDNITGLLGLVEVDREVPLAPESGTATPTSGKEILIVWVPDELFKRLPDEDKRKYERIEGRPQGTPTDEDGFVFVSLPAPKGEKYAFSVPITSVYSILVYSPSRTYYWYGSATFNLLGGVSLPTLYFHDDQTPLATNQSGDPSTSQWGFQPFLKVFHRHATLLRSRLITPTNNRGGELWLVNPSRADREVHEAGYEEKGRWHGGDKTPPGAAYPPAAAPYPTLPPASPTTPRDSLLVSLSNITNIARSTAQNVLNHPLAKPVVPHLPPAFRSLVHAPGEWQSSVPPRRGSSSSADVATEFEAARLYLARWARVVAEEGERSRRDELAARAAGGDASAEDITSLGVFSVLPGNRKMPKPTRHPERPITAEEWDDFIATGKDELFVRQQIFRRGFSDMPNDQGARRRGWEVLLGVVPWSVEEGPSGLDRLSQRAERRDEIVRAKREEYERLHQGWREKTKSGEAEDNWKEEWHRIDVDCRRTDRTQPLYAVMPDIVADGNEEKEGGGAGADIWSRDDKEEEGGYAPLNPHVAELREILMTYHVHAPDLGYVQGMSDLLSPIYSVFEASAPEAFYGLVGVMKQMESNFLRDQSGMRRQLSTLQQLIALMDPELHAHLERTGSLNLFFCFRWILIAFKREFQFETVIRLWEVLWTNYYSDNFVLFVALAVLQSHRDVIIRYLSEFDEVLKYANDLTGTIDLDTTLAQAEVLFLSFRDIMEEIDKEGRSDNELRQRRGSPPANASSSASSTAVERRPSARTVSPELYSLFYEHNTFRRVNVEPMVLYM</sequence>
<dbReference type="GeneID" id="85492613"/>
<feature type="region of interest" description="Disordered" evidence="2">
    <location>
        <begin position="272"/>
        <end position="309"/>
    </location>
</feature>
<evidence type="ECO:0000256" key="1">
    <source>
        <dbReference type="ARBA" id="ARBA00022468"/>
    </source>
</evidence>
<name>A0AA48I9M6_9TREE</name>
<dbReference type="Proteomes" id="UP001233271">
    <property type="component" value="Chromosome 2"/>
</dbReference>
<organism evidence="4 5">
    <name type="scientific">Cutaneotrichosporon cavernicola</name>
    <dbReference type="NCBI Taxonomy" id="279322"/>
    <lineage>
        <taxon>Eukaryota</taxon>
        <taxon>Fungi</taxon>
        <taxon>Dikarya</taxon>
        <taxon>Basidiomycota</taxon>
        <taxon>Agaricomycotina</taxon>
        <taxon>Tremellomycetes</taxon>
        <taxon>Trichosporonales</taxon>
        <taxon>Trichosporonaceae</taxon>
        <taxon>Cutaneotrichosporon</taxon>
    </lineage>
</organism>
<dbReference type="Pfam" id="PF00566">
    <property type="entry name" value="RabGAP-TBC"/>
    <property type="match status" value="1"/>
</dbReference>
<keyword evidence="5" id="KW-1185">Reference proteome</keyword>
<dbReference type="AlphaFoldDB" id="A0AA48I9M6"/>
<dbReference type="PANTHER" id="PTHR22957:SF502">
    <property type="entry name" value="SMALL G PROTEIN SIGNALING MODULATOR 2-RELATED"/>
    <property type="match status" value="1"/>
</dbReference>
<feature type="region of interest" description="Disordered" evidence="2">
    <location>
        <begin position="799"/>
        <end position="829"/>
    </location>
</feature>
<dbReference type="SUPFAM" id="SSF47923">
    <property type="entry name" value="Ypt/Rab-GAP domain of gyp1p"/>
    <property type="match status" value="2"/>
</dbReference>
<reference evidence="4" key="1">
    <citation type="journal article" date="2023" name="BMC Genomics">
        <title>Chromosome-level genome assemblies of Cutaneotrichosporon spp. (Trichosporonales, Basidiomycota) reveal imbalanced evolution between nucleotide sequences and chromosome synteny.</title>
        <authorList>
            <person name="Kobayashi Y."/>
            <person name="Kayamori A."/>
            <person name="Aoki K."/>
            <person name="Shiwa Y."/>
            <person name="Matsutani M."/>
            <person name="Fujita N."/>
            <person name="Sugita T."/>
            <person name="Iwasaki W."/>
            <person name="Tanaka N."/>
            <person name="Takashima M."/>
        </authorList>
    </citation>
    <scope>NUCLEOTIDE SEQUENCE</scope>
    <source>
        <strain evidence="4">HIS019</strain>
    </source>
</reference>